<reference evidence="8" key="2">
    <citation type="submission" date="2016-10" db="EMBL/GenBank/DDBJ databases">
        <authorList>
            <person name="de Groot N.N."/>
        </authorList>
    </citation>
    <scope>NUCLEOTIDE SEQUENCE</scope>
    <source>
        <strain evidence="8">J.0167</strain>
    </source>
</reference>
<organism evidence="8">
    <name type="scientific">Helminthocladia australis</name>
    <dbReference type="NCBI Taxonomy" id="260093"/>
    <lineage>
        <taxon>Eukaryota</taxon>
        <taxon>Rhodophyta</taxon>
        <taxon>Florideophyceae</taxon>
        <taxon>Nemaliophycidae</taxon>
        <taxon>Nemaliales</taxon>
        <taxon>Liagoraceae</taxon>
        <taxon>Helminthocladia</taxon>
    </lineage>
</organism>
<keyword evidence="5 7" id="KW-1133">Transmembrane helix</keyword>
<dbReference type="GO" id="GO:0005548">
    <property type="term" value="F:phospholipid transporter activity"/>
    <property type="evidence" value="ECO:0007669"/>
    <property type="project" value="TreeGrafter"/>
</dbReference>
<evidence type="ECO:0000256" key="2">
    <source>
        <dbReference type="ARBA" id="ARBA00007556"/>
    </source>
</evidence>
<name>A0A1G4NTC9_9FLOR</name>
<keyword evidence="3" id="KW-0813">Transport</keyword>
<reference evidence="8" key="1">
    <citation type="submission" date="2016-10" db="EMBL/GenBank/DDBJ databases">
        <title>Chloroplast genomes as a tool to resolve red algal phylogenies: a case study in the Nemaliales.</title>
        <authorList>
            <person name="Costa J.F."/>
            <person name="Lin S.M."/>
            <person name="Macaya E.C."/>
            <person name="Fernandez-Garcia C."/>
            <person name="Verbruggen H."/>
        </authorList>
    </citation>
    <scope>NUCLEOTIDE SEQUENCE</scope>
    <source>
        <strain evidence="8">J.0167</strain>
    </source>
</reference>
<dbReference type="InterPro" id="IPR003453">
    <property type="entry name" value="ABC_MlaE_roteobac"/>
</dbReference>
<feature type="transmembrane region" description="Helical" evidence="7">
    <location>
        <begin position="192"/>
        <end position="216"/>
    </location>
</feature>
<dbReference type="GO" id="GO:0043190">
    <property type="term" value="C:ATP-binding cassette (ABC) transporter complex"/>
    <property type="evidence" value="ECO:0007669"/>
    <property type="project" value="InterPro"/>
</dbReference>
<feature type="transmembrane region" description="Helical" evidence="7">
    <location>
        <begin position="142"/>
        <end position="172"/>
    </location>
</feature>
<dbReference type="Pfam" id="PF02405">
    <property type="entry name" value="MlaE"/>
    <property type="match status" value="1"/>
</dbReference>
<accession>A0A1G4NTC9</accession>
<dbReference type="EMBL" id="LT622866">
    <property type="protein sequence ID" value="SCW21897.1"/>
    <property type="molecule type" value="Genomic_DNA"/>
</dbReference>
<comment type="subcellular location">
    <subcellularLocation>
        <location evidence="1">Membrane</location>
        <topology evidence="1">Multi-pass membrane protein</topology>
    </subcellularLocation>
</comment>
<geneLocation type="chloroplast" evidence="8"/>
<evidence type="ECO:0000256" key="7">
    <source>
        <dbReference type="RuleBase" id="RU362044"/>
    </source>
</evidence>
<evidence type="ECO:0000256" key="4">
    <source>
        <dbReference type="ARBA" id="ARBA00022692"/>
    </source>
</evidence>
<sequence length="259" mass="28662">MSLWINFTDFLYRIRIFGLIISNLITSSYMSKRKGYHLINQLQLMGIGSLGIVLLTSCFIGMIFTFQVARELTYLNATKLVGSILTVTFLRELSPVLTAVIVTGRIGSAYTAEIASMQVTDQIDVLYVLHIDPIDYLVKPRVLACIIMLPFLNIMSLVTSIASSIFISAVLYHIAPMTFLISSYSSLSIPDMFYSMIKTGVFGLIIGIISCTWGLTTKGGAINVGESTTSSVVTTLLMIFISDFFLSLLMFHDANSLFY</sequence>
<evidence type="ECO:0000256" key="5">
    <source>
        <dbReference type="ARBA" id="ARBA00022989"/>
    </source>
</evidence>
<dbReference type="AlphaFoldDB" id="A0A1G4NTC9"/>
<gene>
    <name evidence="8" type="primary">ycf63</name>
    <name evidence="8" type="ORF">J0167_46</name>
</gene>
<dbReference type="NCBIfam" id="TIGR00056">
    <property type="entry name" value="MlaE family lipid ABC transporter permease subunit"/>
    <property type="match status" value="1"/>
</dbReference>
<keyword evidence="8" id="KW-0934">Plastid</keyword>
<feature type="transmembrane region" description="Helical" evidence="7">
    <location>
        <begin position="228"/>
        <end position="251"/>
    </location>
</feature>
<keyword evidence="6 7" id="KW-0472">Membrane</keyword>
<dbReference type="GeneID" id="29998403"/>
<protein>
    <recommendedName>
        <fullName evidence="9">ABC transporter permease</fullName>
    </recommendedName>
</protein>
<evidence type="ECO:0008006" key="9">
    <source>
        <dbReference type="Google" id="ProtNLM"/>
    </source>
</evidence>
<dbReference type="PANTHER" id="PTHR30188:SF4">
    <property type="entry name" value="PROTEIN TRIGALACTOSYLDIACYLGLYCEROL 1, CHLOROPLASTIC"/>
    <property type="match status" value="1"/>
</dbReference>
<evidence type="ECO:0000256" key="1">
    <source>
        <dbReference type="ARBA" id="ARBA00004141"/>
    </source>
</evidence>
<feature type="transmembrane region" description="Helical" evidence="7">
    <location>
        <begin position="42"/>
        <end position="66"/>
    </location>
</feature>
<keyword evidence="8" id="KW-0150">Chloroplast</keyword>
<dbReference type="InterPro" id="IPR030802">
    <property type="entry name" value="Permease_MalE"/>
</dbReference>
<evidence type="ECO:0000256" key="6">
    <source>
        <dbReference type="ARBA" id="ARBA00023136"/>
    </source>
</evidence>
<feature type="transmembrane region" description="Helical" evidence="7">
    <location>
        <begin position="12"/>
        <end position="30"/>
    </location>
</feature>
<proteinExistence type="inferred from homology"/>
<keyword evidence="4 7" id="KW-0812">Transmembrane</keyword>
<dbReference type="RefSeq" id="YP_009313643.1">
    <property type="nucleotide sequence ID" value="NC_031658.1"/>
</dbReference>
<comment type="similarity">
    <text evidence="2 7">Belongs to the MlaE permease family.</text>
</comment>
<evidence type="ECO:0000313" key="8">
    <source>
        <dbReference type="EMBL" id="SCW21897.1"/>
    </source>
</evidence>
<evidence type="ECO:0000256" key="3">
    <source>
        <dbReference type="ARBA" id="ARBA00022448"/>
    </source>
</evidence>
<dbReference type="PANTHER" id="PTHR30188">
    <property type="entry name" value="ABC TRANSPORTER PERMEASE PROTEIN-RELATED"/>
    <property type="match status" value="1"/>
</dbReference>